<proteinExistence type="inferred from homology"/>
<reference evidence="10 11" key="1">
    <citation type="journal article" date="2014" name="PLoS Genet.">
        <title>Phylogenetically driven sequencing of extremely halophilic archaea reveals strategies for static and dynamic osmo-response.</title>
        <authorList>
            <person name="Becker E.A."/>
            <person name="Seitzer P.M."/>
            <person name="Tritt A."/>
            <person name="Larsen D."/>
            <person name="Krusor M."/>
            <person name="Yao A.I."/>
            <person name="Wu D."/>
            <person name="Madern D."/>
            <person name="Eisen J.A."/>
            <person name="Darling A.E."/>
            <person name="Facciotti M.T."/>
        </authorList>
    </citation>
    <scope>NUCLEOTIDE SEQUENCE [LARGE SCALE GENOMIC DNA]</scope>
    <source>
        <strain evidence="11">DSM 18310 / JCM 13924 / TL6</strain>
    </source>
</reference>
<evidence type="ECO:0000259" key="9">
    <source>
        <dbReference type="Pfam" id="PF21003"/>
    </source>
</evidence>
<evidence type="ECO:0000313" key="11">
    <source>
        <dbReference type="Proteomes" id="UP000011559"/>
    </source>
</evidence>
<accession>M0GMN1</accession>
<dbReference type="GO" id="GO:0000014">
    <property type="term" value="F:single-stranded DNA endodeoxyribonuclease activity"/>
    <property type="evidence" value="ECO:0007669"/>
    <property type="project" value="UniProtKB-UniRule"/>
</dbReference>
<dbReference type="Gene3D" id="3.40.1350.10">
    <property type="match status" value="1"/>
</dbReference>
<dbReference type="NCBIfam" id="NF003270">
    <property type="entry name" value="PRK04247.1"/>
    <property type="match status" value="1"/>
</dbReference>
<dbReference type="PATRIC" id="fig|1227461.3.peg.531"/>
<feature type="compositionally biased region" description="Acidic residues" evidence="7">
    <location>
        <begin position="286"/>
        <end position="298"/>
    </location>
</feature>
<dbReference type="InterPro" id="IPR002793">
    <property type="entry name" value="Endonuclease_NucS"/>
</dbReference>
<comment type="similarity">
    <text evidence="6">Belongs to the NucS endonuclease family.</text>
</comment>
<dbReference type="GO" id="GO:0003677">
    <property type="term" value="F:DNA binding"/>
    <property type="evidence" value="ECO:0007669"/>
    <property type="project" value="UniProtKB-KW"/>
</dbReference>
<feature type="region of interest" description="Disordered" evidence="7">
    <location>
        <begin position="1"/>
        <end position="29"/>
    </location>
</feature>
<name>M0GMN1_HALPT</name>
<gene>
    <name evidence="6" type="primary">nucS</name>
    <name evidence="10" type="ORF">C457_02641</name>
</gene>
<feature type="domain" description="Endonuclease NucS C-terminal" evidence="8">
    <location>
        <begin position="158"/>
        <end position="268"/>
    </location>
</feature>
<dbReference type="Gene3D" id="2.70.180.20">
    <property type="match status" value="1"/>
</dbReference>
<keyword evidence="1 6" id="KW-0963">Cytoplasm</keyword>
<evidence type="ECO:0000256" key="2">
    <source>
        <dbReference type="ARBA" id="ARBA00022722"/>
    </source>
</evidence>
<evidence type="ECO:0000256" key="5">
    <source>
        <dbReference type="ARBA" id="ARBA00023125"/>
    </source>
</evidence>
<dbReference type="Pfam" id="PF01939">
    <property type="entry name" value="NucS_C"/>
    <property type="match status" value="1"/>
</dbReference>
<comment type="subcellular location">
    <subcellularLocation>
        <location evidence="6">Cytoplasm</location>
    </subcellularLocation>
</comment>
<evidence type="ECO:0000256" key="1">
    <source>
        <dbReference type="ARBA" id="ARBA00022490"/>
    </source>
</evidence>
<evidence type="ECO:0000256" key="4">
    <source>
        <dbReference type="ARBA" id="ARBA00022801"/>
    </source>
</evidence>
<dbReference type="EMBL" id="AOLG01000009">
    <property type="protein sequence ID" value="ELZ72823.1"/>
    <property type="molecule type" value="Genomic_DNA"/>
</dbReference>
<feature type="region of interest" description="Disordered" evidence="7">
    <location>
        <begin position="262"/>
        <end position="298"/>
    </location>
</feature>
<dbReference type="Proteomes" id="UP000011559">
    <property type="component" value="Unassembled WGS sequence"/>
</dbReference>
<dbReference type="InterPro" id="IPR048301">
    <property type="entry name" value="NucS_C"/>
</dbReference>
<evidence type="ECO:0000256" key="6">
    <source>
        <dbReference type="HAMAP-Rule" id="MF_00722"/>
    </source>
</evidence>
<dbReference type="HAMAP" id="MF_00722">
    <property type="entry name" value="NucS"/>
    <property type="match status" value="1"/>
</dbReference>
<dbReference type="Pfam" id="PF21003">
    <property type="entry name" value="NucS_N"/>
    <property type="match status" value="1"/>
</dbReference>
<keyword evidence="4 6" id="KW-0378">Hydrolase</keyword>
<comment type="caution">
    <text evidence="10">The sequence shown here is derived from an EMBL/GenBank/DDBJ whole genome shotgun (WGS) entry which is preliminary data.</text>
</comment>
<keyword evidence="11" id="KW-1185">Reference proteome</keyword>
<keyword evidence="2 6" id="KW-0540">Nuclease</keyword>
<sequence>MAAAALARSTPTRDAGLIPGDDEPRDDTRMTVNTLHRPTHRDALVHLEAAFERGDMVTVFGRCTVDYDGRATSELGPGDRLVVLKPDGSILVHTDEKRTPVNWQPPGCTHSASVRDGRLRVRSTRTSPDERLDVHFERVEQCSAYAVNDRSDLELVGSEEDLRQHILSDPDILEPGFEPLETERQSDAGAIDIFGEDADGVPVVVELKRRRVGPSAASQLRRYVDALHREFGDDEPVRGVLVAPSVTERAADMLDREGLEFVALDPETGEPPVEEDDGENSGSDGAEAEEDGAAGDEA</sequence>
<keyword evidence="3 6" id="KW-0255">Endonuclease</keyword>
<comment type="function">
    <text evidence="6">Cleaves both 3' and 5' ssDNA extremities of branched DNA structures.</text>
</comment>
<evidence type="ECO:0000256" key="3">
    <source>
        <dbReference type="ARBA" id="ARBA00022759"/>
    </source>
</evidence>
<dbReference type="CDD" id="cd22341">
    <property type="entry name" value="NucS-like"/>
    <property type="match status" value="1"/>
</dbReference>
<evidence type="ECO:0000313" key="10">
    <source>
        <dbReference type="EMBL" id="ELZ72823.1"/>
    </source>
</evidence>
<dbReference type="AlphaFoldDB" id="M0GMN1"/>
<dbReference type="GO" id="GO:0005737">
    <property type="term" value="C:cytoplasm"/>
    <property type="evidence" value="ECO:0007669"/>
    <property type="project" value="UniProtKB-SubCell"/>
</dbReference>
<keyword evidence="5 6" id="KW-0238">DNA-binding</keyword>
<protein>
    <recommendedName>
        <fullName evidence="6">Endonuclease NucS</fullName>
        <ecNumber evidence="6">3.1.-.-</ecNumber>
    </recommendedName>
</protein>
<dbReference type="InterPro" id="IPR011856">
    <property type="entry name" value="tRNA_endonuc-like_dom_sf"/>
</dbReference>
<organism evidence="10 11">
    <name type="scientific">Haloferax prahovense (strain DSM 18310 / JCM 13924 / TL6)</name>
    <dbReference type="NCBI Taxonomy" id="1227461"/>
    <lineage>
        <taxon>Archaea</taxon>
        <taxon>Methanobacteriati</taxon>
        <taxon>Methanobacteriota</taxon>
        <taxon>Stenosarchaea group</taxon>
        <taxon>Halobacteria</taxon>
        <taxon>Halobacteriales</taxon>
        <taxon>Haloferacaceae</taxon>
        <taxon>Haloferax</taxon>
    </lineage>
</organism>
<feature type="domain" description="Endonuclease NucS N-terminal PH-like" evidence="9">
    <location>
        <begin position="56"/>
        <end position="151"/>
    </location>
</feature>
<evidence type="ECO:0000259" key="8">
    <source>
        <dbReference type="Pfam" id="PF01939"/>
    </source>
</evidence>
<dbReference type="InterPro" id="IPR048302">
    <property type="entry name" value="NucS_N"/>
</dbReference>
<evidence type="ECO:0000256" key="7">
    <source>
        <dbReference type="SAM" id="MobiDB-lite"/>
    </source>
</evidence>
<dbReference type="EC" id="3.1.-.-" evidence="6"/>
<dbReference type="PANTHER" id="PTHR38814">
    <property type="entry name" value="ENDONUCLEASE NUCS"/>
    <property type="match status" value="1"/>
</dbReference>
<dbReference type="InterPro" id="IPR049173">
    <property type="entry name" value="NucS_N_sf"/>
</dbReference>
<dbReference type="PANTHER" id="PTHR38814:SF1">
    <property type="entry name" value="ENDONUCLEASE NUCS"/>
    <property type="match status" value="1"/>
</dbReference>